<dbReference type="KEGG" id="qlo:115958206"/>
<dbReference type="InterPro" id="IPR044974">
    <property type="entry name" value="Disease_R_plants"/>
</dbReference>
<dbReference type="Gene3D" id="1.10.8.430">
    <property type="entry name" value="Helical domain of apoptotic protease-activating factors"/>
    <property type="match status" value="1"/>
</dbReference>
<feature type="domain" description="NB-ARC" evidence="4">
    <location>
        <begin position="179"/>
        <end position="354"/>
    </location>
</feature>
<evidence type="ECO:0000256" key="2">
    <source>
        <dbReference type="ARBA" id="ARBA00022741"/>
    </source>
</evidence>
<dbReference type="Pfam" id="PF23559">
    <property type="entry name" value="WHD_DRP"/>
    <property type="match status" value="1"/>
</dbReference>
<evidence type="ECO:0000313" key="9">
    <source>
        <dbReference type="Proteomes" id="UP000594261"/>
    </source>
</evidence>
<dbReference type="InterPro" id="IPR041118">
    <property type="entry name" value="Rx_N"/>
</dbReference>
<feature type="domain" description="Disease resistance N-terminal" evidence="5">
    <location>
        <begin position="9"/>
        <end position="94"/>
    </location>
</feature>
<evidence type="ECO:0000259" key="6">
    <source>
        <dbReference type="Pfam" id="PF23559"/>
    </source>
</evidence>
<protein>
    <submittedName>
        <fullName evidence="8">Uncharacterized protein</fullName>
    </submittedName>
</protein>
<dbReference type="InterPro" id="IPR055414">
    <property type="entry name" value="LRR_R13L4/SHOC2-like"/>
</dbReference>
<dbReference type="CDD" id="cd14798">
    <property type="entry name" value="RX-CC_like"/>
    <property type="match status" value="1"/>
</dbReference>
<feature type="domain" description="Disease resistance R13L4/SHOC-2-like LRR" evidence="7">
    <location>
        <begin position="575"/>
        <end position="885"/>
    </location>
</feature>
<dbReference type="FunFam" id="3.40.50.300:FF:001091">
    <property type="entry name" value="Probable disease resistance protein At1g61300"/>
    <property type="match status" value="1"/>
</dbReference>
<dbReference type="InterPro" id="IPR038005">
    <property type="entry name" value="RX-like_CC"/>
</dbReference>
<dbReference type="OrthoDB" id="598235at2759"/>
<keyword evidence="3" id="KW-0611">Plant defense</keyword>
<dbReference type="EnsemblPlants" id="QL08p003089:mrna">
    <property type="protein sequence ID" value="QL08p003089:mrna:CDS:7"/>
    <property type="gene ID" value="QL08p003089"/>
</dbReference>
<dbReference type="PANTHER" id="PTHR23155:SF1052">
    <property type="entry name" value="DISEASE RESISTANCE PROTEIN RPM1"/>
    <property type="match status" value="1"/>
</dbReference>
<dbReference type="Gene3D" id="1.10.10.10">
    <property type="entry name" value="Winged helix-like DNA-binding domain superfamily/Winged helix DNA-binding domain"/>
    <property type="match status" value="1"/>
</dbReference>
<dbReference type="Gene3D" id="3.80.10.10">
    <property type="entry name" value="Ribonuclease Inhibitor"/>
    <property type="match status" value="1"/>
</dbReference>
<dbReference type="Proteomes" id="UP000594261">
    <property type="component" value="Chromosome 8"/>
</dbReference>
<reference evidence="8" key="2">
    <citation type="submission" date="2021-01" db="UniProtKB">
        <authorList>
            <consortium name="EnsemblPlants"/>
        </authorList>
    </citation>
    <scope>IDENTIFICATION</scope>
</reference>
<dbReference type="Gene3D" id="1.20.5.4130">
    <property type="match status" value="1"/>
</dbReference>
<dbReference type="InParanoid" id="A0A7N2M937"/>
<gene>
    <name evidence="8" type="primary">LOC115958206</name>
</gene>
<feature type="domain" description="Disease resistance protein winged helix" evidence="6">
    <location>
        <begin position="443"/>
        <end position="514"/>
    </location>
</feature>
<dbReference type="InterPro" id="IPR058922">
    <property type="entry name" value="WHD_DRP"/>
</dbReference>
<dbReference type="GO" id="GO:0043531">
    <property type="term" value="F:ADP binding"/>
    <property type="evidence" value="ECO:0007669"/>
    <property type="project" value="InterPro"/>
</dbReference>
<organism evidence="8 9">
    <name type="scientific">Quercus lobata</name>
    <name type="common">Valley oak</name>
    <dbReference type="NCBI Taxonomy" id="97700"/>
    <lineage>
        <taxon>Eukaryota</taxon>
        <taxon>Viridiplantae</taxon>
        <taxon>Streptophyta</taxon>
        <taxon>Embryophyta</taxon>
        <taxon>Tracheophyta</taxon>
        <taxon>Spermatophyta</taxon>
        <taxon>Magnoliopsida</taxon>
        <taxon>eudicotyledons</taxon>
        <taxon>Gunneridae</taxon>
        <taxon>Pentapetalae</taxon>
        <taxon>rosids</taxon>
        <taxon>fabids</taxon>
        <taxon>Fagales</taxon>
        <taxon>Fagaceae</taxon>
        <taxon>Quercus</taxon>
    </lineage>
</organism>
<evidence type="ECO:0000259" key="4">
    <source>
        <dbReference type="Pfam" id="PF00931"/>
    </source>
</evidence>
<dbReference type="PANTHER" id="PTHR23155">
    <property type="entry name" value="DISEASE RESISTANCE PROTEIN RP"/>
    <property type="match status" value="1"/>
</dbReference>
<evidence type="ECO:0000313" key="8">
    <source>
        <dbReference type="EnsemblPlants" id="QL08p003089:mrna:CDS:7"/>
    </source>
</evidence>
<dbReference type="RefSeq" id="XP_030932464.1">
    <property type="nucleotide sequence ID" value="XM_031076604.1"/>
</dbReference>
<dbReference type="Gene3D" id="3.40.50.300">
    <property type="entry name" value="P-loop containing nucleotide triphosphate hydrolases"/>
    <property type="match status" value="1"/>
</dbReference>
<accession>A0A7N2M937</accession>
<dbReference type="SUPFAM" id="SSF52540">
    <property type="entry name" value="P-loop containing nucleoside triphosphate hydrolases"/>
    <property type="match status" value="1"/>
</dbReference>
<dbReference type="PRINTS" id="PR00364">
    <property type="entry name" value="DISEASERSIST"/>
</dbReference>
<evidence type="ECO:0000256" key="1">
    <source>
        <dbReference type="ARBA" id="ARBA00022737"/>
    </source>
</evidence>
<reference evidence="8 9" key="1">
    <citation type="journal article" date="2016" name="G3 (Bethesda)">
        <title>First Draft Assembly and Annotation of the Genome of a California Endemic Oak Quercus lobata Nee (Fagaceae).</title>
        <authorList>
            <person name="Sork V.L."/>
            <person name="Fitz-Gibbon S.T."/>
            <person name="Puiu D."/>
            <person name="Crepeau M."/>
            <person name="Gugger P.F."/>
            <person name="Sherman R."/>
            <person name="Stevens K."/>
            <person name="Langley C.H."/>
            <person name="Pellegrini M."/>
            <person name="Salzberg S.L."/>
        </authorList>
    </citation>
    <scope>NUCLEOTIDE SEQUENCE [LARGE SCALE GENOMIC DNA]</scope>
    <source>
        <strain evidence="8 9">cv. SW786</strain>
    </source>
</reference>
<dbReference type="Gramene" id="QL08p003089:mrna">
    <property type="protein sequence ID" value="QL08p003089:mrna:CDS:7"/>
    <property type="gene ID" value="QL08p003089"/>
</dbReference>
<keyword evidence="2" id="KW-0547">Nucleotide-binding</keyword>
<dbReference type="Pfam" id="PF00931">
    <property type="entry name" value="NB-ARC"/>
    <property type="match status" value="1"/>
</dbReference>
<dbReference type="Pfam" id="PF18052">
    <property type="entry name" value="Rx_N"/>
    <property type="match status" value="1"/>
</dbReference>
<dbReference type="Pfam" id="PF23598">
    <property type="entry name" value="LRR_14"/>
    <property type="match status" value="1"/>
</dbReference>
<dbReference type="EMBL" id="LRBV02000008">
    <property type="status" value="NOT_ANNOTATED_CDS"/>
    <property type="molecule type" value="Genomic_DNA"/>
</dbReference>
<dbReference type="SUPFAM" id="SSF52058">
    <property type="entry name" value="L domain-like"/>
    <property type="match status" value="1"/>
</dbReference>
<dbReference type="GeneID" id="115958206"/>
<evidence type="ECO:0000259" key="5">
    <source>
        <dbReference type="Pfam" id="PF18052"/>
    </source>
</evidence>
<dbReference type="InterPro" id="IPR002182">
    <property type="entry name" value="NB-ARC"/>
</dbReference>
<name>A0A7N2M937_QUELO</name>
<proteinExistence type="predicted"/>
<dbReference type="InterPro" id="IPR036388">
    <property type="entry name" value="WH-like_DNA-bd_sf"/>
</dbReference>
<keyword evidence="9" id="KW-1185">Reference proteome</keyword>
<dbReference type="FunFam" id="1.10.10.10:FF:000322">
    <property type="entry name" value="Probable disease resistance protein At1g63360"/>
    <property type="match status" value="1"/>
</dbReference>
<dbReference type="InterPro" id="IPR032675">
    <property type="entry name" value="LRR_dom_sf"/>
</dbReference>
<evidence type="ECO:0000256" key="3">
    <source>
        <dbReference type="ARBA" id="ARBA00022821"/>
    </source>
</evidence>
<dbReference type="AlphaFoldDB" id="A0A7N2M937"/>
<evidence type="ECO:0000259" key="7">
    <source>
        <dbReference type="Pfam" id="PF23598"/>
    </source>
</evidence>
<sequence length="941" mass="107706">MAESAINLAKDYLAPLLVQEARLLLGIHNKVESIQSELEFIQSFLKDADLKAEKGDTSSVTQTWVKKVRETAYHIEDVIDEYLLHFAKYPQTQRRIYRIPLKIFQCTSNLKPRHVITSKIQDINDKLKALRERGERFGFNNLEQGGLSNDARQPRCDLWNDPREASLFISDDELVGIEAPRDKLIKLLVNGPSNLMVISVVGIGGLGKTTLVKKVYENEQVTLPFHCSAWITVSQSYKMEEILRKMIKDFYKARKGIPPREIDTMERTMLIQELRQFLLELRYVVVFDDVWDMSFWRIVQLALPDKNKGSRIVITTRDESVVPSDKQSPFYHVYKLSHLSLEKARELFCKKVFQCEGGICPHELNESSNSIIKRCGGLPLAVVTIGGLLSTKQKVESEWIKFLDGLTSDLESNPHLQDITKILSLSYIDLPYNLKACFLYFGMFPEDYFIKSAKLTRLWIAEGFVKEMPGKTLEDIAQDYLNQLIHRSLVQVARIDFIGRTRSCRVHDMLHGFILTKSKELSFYWVSIQNCLRVERIARRLSIQTNVNTPLQSITSSQTRSILILGLDEVPNSFLMTCFSNFKLMKVMDFEGAPIDCIPKEVGSLFHLRYLSLRKTKVQMLPKSIGKLLNLETLDLKRSLVSELPADISGLLKLRYLVAYNYNGDTKYNIDSRRGIKIPNGIRHLESLQKLFNIEASSATLITELGSLTQLRKLAITKLKKENGMDLCTAIQKMSHLRSLEISATSEEEVLNLQSLPSPPPLLQTLFLHGRLEKLPEWIPKLKSIVRIVLYWSKLMEDPLKLFQSLPNLMSLSLCDGYRGEQLHIEGGGFQKLKNLELQNLGGLNKLIIDEGALPLLEKLVIEDCPQLKEVPSGIHNLKSLKNLYFTEMPTEFVLSLQPDEGPNFGEIKHIPCVKFWYRTQGEHYDGYDLGDSELLERLKH</sequence>
<dbReference type="OMA" id="ESEWIKF"/>
<dbReference type="GO" id="GO:0098542">
    <property type="term" value="P:defense response to other organism"/>
    <property type="evidence" value="ECO:0007669"/>
    <property type="project" value="TreeGrafter"/>
</dbReference>
<keyword evidence="1" id="KW-0677">Repeat</keyword>
<dbReference type="InterPro" id="IPR027417">
    <property type="entry name" value="P-loop_NTPase"/>
</dbReference>
<dbReference type="InterPro" id="IPR042197">
    <property type="entry name" value="Apaf_helical"/>
</dbReference>
<dbReference type="RefSeq" id="XP_030932465.1">
    <property type="nucleotide sequence ID" value="XM_031076605.1"/>
</dbReference>